<feature type="domain" description="Penicillin-binding protein transpeptidase" evidence="4">
    <location>
        <begin position="242"/>
        <end position="548"/>
    </location>
</feature>
<protein>
    <submittedName>
        <fullName evidence="6">Penicillin-binding protein 2</fullName>
    </submittedName>
</protein>
<dbReference type="EMBL" id="SJZJ01000016">
    <property type="protein sequence ID" value="TCJ23741.1"/>
    <property type="molecule type" value="Genomic_DNA"/>
</dbReference>
<organism evidence="6 7">
    <name type="scientific">Nocardioides jejuensis</name>
    <dbReference type="NCBI Taxonomy" id="2502782"/>
    <lineage>
        <taxon>Bacteria</taxon>
        <taxon>Bacillati</taxon>
        <taxon>Actinomycetota</taxon>
        <taxon>Actinomycetes</taxon>
        <taxon>Propionibacteriales</taxon>
        <taxon>Nocardioidaceae</taxon>
        <taxon>Nocardioides</taxon>
    </lineage>
</organism>
<evidence type="ECO:0000313" key="6">
    <source>
        <dbReference type="EMBL" id="TCJ23741.1"/>
    </source>
</evidence>
<dbReference type="Gene3D" id="3.40.710.10">
    <property type="entry name" value="DD-peptidase/beta-lactamase superfamily"/>
    <property type="match status" value="1"/>
</dbReference>
<dbReference type="InterPro" id="IPR036138">
    <property type="entry name" value="PBP_dimer_sf"/>
</dbReference>
<dbReference type="Proteomes" id="UP000295453">
    <property type="component" value="Unassembled WGS sequence"/>
</dbReference>
<dbReference type="GO" id="GO:0008658">
    <property type="term" value="F:penicillin binding"/>
    <property type="evidence" value="ECO:0007669"/>
    <property type="project" value="InterPro"/>
</dbReference>
<dbReference type="Pfam" id="PF03717">
    <property type="entry name" value="PBP_dimer"/>
    <property type="match status" value="1"/>
</dbReference>
<evidence type="ECO:0000256" key="3">
    <source>
        <dbReference type="ARBA" id="ARBA00023136"/>
    </source>
</evidence>
<dbReference type="InterPro" id="IPR001460">
    <property type="entry name" value="PCN-bd_Tpept"/>
</dbReference>
<comment type="similarity">
    <text evidence="2">Belongs to the transpeptidase family.</text>
</comment>
<evidence type="ECO:0000256" key="1">
    <source>
        <dbReference type="ARBA" id="ARBA00004370"/>
    </source>
</evidence>
<reference evidence="6 7" key="1">
    <citation type="submission" date="2019-03" db="EMBL/GenBank/DDBJ databases">
        <authorList>
            <person name="Kim M.K.M."/>
        </authorList>
    </citation>
    <scope>NUCLEOTIDE SEQUENCE [LARGE SCALE GENOMIC DNA]</scope>
    <source>
        <strain evidence="6 7">18JY15-6</strain>
    </source>
</reference>
<dbReference type="Gene3D" id="3.30.450.330">
    <property type="match status" value="1"/>
</dbReference>
<evidence type="ECO:0000259" key="4">
    <source>
        <dbReference type="Pfam" id="PF00905"/>
    </source>
</evidence>
<dbReference type="OrthoDB" id="9789078at2"/>
<gene>
    <name evidence="6" type="ORF">EPD65_10370</name>
</gene>
<feature type="domain" description="Penicillin-binding protein dimerisation" evidence="5">
    <location>
        <begin position="44"/>
        <end position="193"/>
    </location>
</feature>
<comment type="caution">
    <text evidence="6">The sequence shown here is derived from an EMBL/GenBank/DDBJ whole genome shotgun (WGS) entry which is preliminary data.</text>
</comment>
<keyword evidence="7" id="KW-1185">Reference proteome</keyword>
<keyword evidence="3" id="KW-0472">Membrane</keyword>
<dbReference type="PANTHER" id="PTHR30627">
    <property type="entry name" value="PEPTIDOGLYCAN D,D-TRANSPEPTIDASE"/>
    <property type="match status" value="1"/>
</dbReference>
<dbReference type="GO" id="GO:0071555">
    <property type="term" value="P:cell wall organization"/>
    <property type="evidence" value="ECO:0007669"/>
    <property type="project" value="TreeGrafter"/>
</dbReference>
<sequence length="581" mass="61827">MRFGFLLIAIVLSFYGARLVQLQAVDPANYAGKAHLEGEEKVVLPASRGEIEDRNGVALAASMDGLMVIADPYLTSPKAPALAKLLADRLGIDYFTTLAKLRKTTGDGSRYQILAHRIPATKVRDALAYAKDQGFVGLSTERDPIRAYPLKDVGANIVGFIGQDDKVGPLAGMERTFSQQLAGTDGMARYQAVKGKQIPLADASITEPRDGKPLRLTIDSDAQAFTQWTLAQAVRNWKAASGVAIVMDSHTGELLAYADYPTFDANDPQATSKDYYGSKGVQEPYEPGSVEKVLTLSSVMDSGHATPETRLTLPDVLVRDNWPIHDHGRQGTVKLTLAGVLSRSSNIGTTLSAETMDSADIRDYLTKFGLGQSTNVGLRGESPGIVPAAPWTDITRATIAYGQGITVTPLQMIAAVNTIANGGVRVSPSLIEGSATTNTGAKVGTSEATATRVVSADTASKMARMMETVLDPEEGTAPLARIPGYRVAGKTGTAQVNENGRYLDNLNENSFVGFAPADNPRFTVYVVLRHVNGGAGGLTAGPAFKRIMSYMLRKYGIPPTDTTATPYETTWGGSGTGNLHP</sequence>
<dbReference type="InterPro" id="IPR012338">
    <property type="entry name" value="Beta-lactam/transpept-like"/>
</dbReference>
<evidence type="ECO:0000259" key="5">
    <source>
        <dbReference type="Pfam" id="PF03717"/>
    </source>
</evidence>
<dbReference type="GO" id="GO:0005886">
    <property type="term" value="C:plasma membrane"/>
    <property type="evidence" value="ECO:0007669"/>
    <property type="project" value="TreeGrafter"/>
</dbReference>
<dbReference type="Pfam" id="PF00905">
    <property type="entry name" value="Transpeptidase"/>
    <property type="match status" value="1"/>
</dbReference>
<evidence type="ECO:0000256" key="2">
    <source>
        <dbReference type="ARBA" id="ARBA00007171"/>
    </source>
</evidence>
<dbReference type="PANTHER" id="PTHR30627:SF1">
    <property type="entry name" value="PEPTIDOGLYCAN D,D-TRANSPEPTIDASE FTSI"/>
    <property type="match status" value="1"/>
</dbReference>
<comment type="subcellular location">
    <subcellularLocation>
        <location evidence="1">Membrane</location>
    </subcellularLocation>
</comment>
<dbReference type="SUPFAM" id="SSF56601">
    <property type="entry name" value="beta-lactamase/transpeptidase-like"/>
    <property type="match status" value="1"/>
</dbReference>
<dbReference type="InterPro" id="IPR050515">
    <property type="entry name" value="Beta-lactam/transpept"/>
</dbReference>
<dbReference type="Gene3D" id="3.90.1310.10">
    <property type="entry name" value="Penicillin-binding protein 2a (Domain 2)"/>
    <property type="match status" value="1"/>
</dbReference>
<dbReference type="SUPFAM" id="SSF56519">
    <property type="entry name" value="Penicillin binding protein dimerisation domain"/>
    <property type="match status" value="1"/>
</dbReference>
<dbReference type="InterPro" id="IPR005311">
    <property type="entry name" value="PBP_dimer"/>
</dbReference>
<evidence type="ECO:0000313" key="7">
    <source>
        <dbReference type="Proteomes" id="UP000295453"/>
    </source>
</evidence>
<dbReference type="AlphaFoldDB" id="A0A4R1C061"/>
<proteinExistence type="inferred from homology"/>
<accession>A0A4R1C061</accession>
<name>A0A4R1C061_9ACTN</name>